<dbReference type="InterPro" id="IPR009057">
    <property type="entry name" value="Homeodomain-like_sf"/>
</dbReference>
<dbReference type="InterPro" id="IPR041490">
    <property type="entry name" value="KstR2_TetR_C"/>
</dbReference>
<evidence type="ECO:0000256" key="2">
    <source>
        <dbReference type="ARBA" id="ARBA00023125"/>
    </source>
</evidence>
<evidence type="ECO:0000313" key="7">
    <source>
        <dbReference type="Proteomes" id="UP000032545"/>
    </source>
</evidence>
<name>A0A0D8B6X6_9ACTN</name>
<dbReference type="GO" id="GO:0000976">
    <property type="term" value="F:transcription cis-regulatory region binding"/>
    <property type="evidence" value="ECO:0007669"/>
    <property type="project" value="TreeGrafter"/>
</dbReference>
<keyword evidence="2 4" id="KW-0238">DNA-binding</keyword>
<dbReference type="SUPFAM" id="SSF48498">
    <property type="entry name" value="Tetracyclin repressor-like, C-terminal domain"/>
    <property type="match status" value="1"/>
</dbReference>
<protein>
    <submittedName>
        <fullName evidence="6">Transcriptional regulator, TetR family</fullName>
    </submittedName>
</protein>
<gene>
    <name evidence="6" type="ORF">FF36_06024</name>
</gene>
<feature type="DNA-binding region" description="H-T-H motif" evidence="4">
    <location>
        <begin position="38"/>
        <end position="57"/>
    </location>
</feature>
<evidence type="ECO:0000256" key="1">
    <source>
        <dbReference type="ARBA" id="ARBA00023015"/>
    </source>
</evidence>
<dbReference type="Pfam" id="PF17932">
    <property type="entry name" value="TetR_C_24"/>
    <property type="match status" value="1"/>
</dbReference>
<dbReference type="InterPro" id="IPR036271">
    <property type="entry name" value="Tet_transcr_reg_TetR-rel_C_sf"/>
</dbReference>
<dbReference type="SUPFAM" id="SSF46689">
    <property type="entry name" value="Homeodomain-like"/>
    <property type="match status" value="1"/>
</dbReference>
<reference evidence="6 7" key="2">
    <citation type="journal article" date="2016" name="Genome Announc.">
        <title>Permanent Draft Genome Sequences for Two Variants of Frankia sp. Strain CpI1, the First Frankia Strain Isolated from Root Nodules of Comptonia peregrina.</title>
        <authorList>
            <person name="Oshone R."/>
            <person name="Hurst S.G.IV."/>
            <person name="Abebe-Akele F."/>
            <person name="Simpson S."/>
            <person name="Morris K."/>
            <person name="Thomas W.K."/>
            <person name="Tisa L.S."/>
        </authorList>
    </citation>
    <scope>NUCLEOTIDE SEQUENCE [LARGE SCALE GENOMIC DNA]</scope>
    <source>
        <strain evidence="7">CpI1-S</strain>
    </source>
</reference>
<accession>A0A0D8B6X6</accession>
<dbReference type="RefSeq" id="WP_044888440.1">
    <property type="nucleotide sequence ID" value="NZ_JYFN01000089.1"/>
</dbReference>
<proteinExistence type="predicted"/>
<keyword evidence="7" id="KW-1185">Reference proteome</keyword>
<feature type="domain" description="HTH tetR-type" evidence="5">
    <location>
        <begin position="15"/>
        <end position="75"/>
    </location>
</feature>
<dbReference type="GO" id="GO:0003700">
    <property type="term" value="F:DNA-binding transcription factor activity"/>
    <property type="evidence" value="ECO:0007669"/>
    <property type="project" value="TreeGrafter"/>
</dbReference>
<organism evidence="6 7">
    <name type="scientific">Frankia torreyi</name>
    <dbReference type="NCBI Taxonomy" id="1856"/>
    <lineage>
        <taxon>Bacteria</taxon>
        <taxon>Bacillati</taxon>
        <taxon>Actinomycetota</taxon>
        <taxon>Actinomycetes</taxon>
        <taxon>Frankiales</taxon>
        <taxon>Frankiaceae</taxon>
        <taxon>Frankia</taxon>
    </lineage>
</organism>
<dbReference type="Proteomes" id="UP000032545">
    <property type="component" value="Unassembled WGS sequence"/>
</dbReference>
<dbReference type="OrthoDB" id="3190535at2"/>
<evidence type="ECO:0000313" key="6">
    <source>
        <dbReference type="EMBL" id="KJE19689.1"/>
    </source>
</evidence>
<dbReference type="PANTHER" id="PTHR30055">
    <property type="entry name" value="HTH-TYPE TRANSCRIPTIONAL REGULATOR RUTR"/>
    <property type="match status" value="1"/>
</dbReference>
<comment type="caution">
    <text evidence="6">The sequence shown here is derived from an EMBL/GenBank/DDBJ whole genome shotgun (WGS) entry which is preliminary data.</text>
</comment>
<keyword evidence="3" id="KW-0804">Transcription</keyword>
<keyword evidence="1" id="KW-0805">Transcription regulation</keyword>
<sequence>MSGSDRAVVTRPQLTPRGRAIRDAALKLFAERGYEATTTTEIGAAVGIRGPSLYKHVSSKQDLLAAIMLDAMDVLHDVHALAVAGVDDVADRLRRAVEAHVRFHTRHRLEAFVGNREIRSLDEVNRAAVVARRSSYERLIRGLIEEGVAASRFHVASVKLASYALLDLGMGVAAWYREDGDLSEDEIVYTYGRFALTLVGVAG</sequence>
<dbReference type="InterPro" id="IPR001647">
    <property type="entry name" value="HTH_TetR"/>
</dbReference>
<evidence type="ECO:0000256" key="4">
    <source>
        <dbReference type="PROSITE-ProRule" id="PRU00335"/>
    </source>
</evidence>
<dbReference type="PROSITE" id="PS50977">
    <property type="entry name" value="HTH_TETR_2"/>
    <property type="match status" value="1"/>
</dbReference>
<dbReference type="Gene3D" id="1.10.357.10">
    <property type="entry name" value="Tetracycline Repressor, domain 2"/>
    <property type="match status" value="1"/>
</dbReference>
<dbReference type="AlphaFoldDB" id="A0A0D8B6X6"/>
<dbReference type="PATRIC" id="fig|1502723.3.peg.6831"/>
<evidence type="ECO:0000256" key="3">
    <source>
        <dbReference type="ARBA" id="ARBA00023163"/>
    </source>
</evidence>
<dbReference type="InterPro" id="IPR050109">
    <property type="entry name" value="HTH-type_TetR-like_transc_reg"/>
</dbReference>
<dbReference type="PRINTS" id="PR00455">
    <property type="entry name" value="HTHTETR"/>
</dbReference>
<reference evidence="7" key="1">
    <citation type="submission" date="2015-02" db="EMBL/GenBank/DDBJ databases">
        <title>Draft Genome of Frankia sp. CpI1-S.</title>
        <authorList>
            <person name="Oshone R.T."/>
            <person name="Ngom M."/>
            <person name="Ghodhbane-Gtari F."/>
            <person name="Gtari M."/>
            <person name="Morris K."/>
            <person name="Thomas K."/>
            <person name="Sen A."/>
            <person name="Tisa L.S."/>
        </authorList>
    </citation>
    <scope>NUCLEOTIDE SEQUENCE [LARGE SCALE GENOMIC DNA]</scope>
    <source>
        <strain evidence="7">CpI1-S</strain>
    </source>
</reference>
<dbReference type="PANTHER" id="PTHR30055:SF234">
    <property type="entry name" value="HTH-TYPE TRANSCRIPTIONAL REGULATOR BETI"/>
    <property type="match status" value="1"/>
</dbReference>
<dbReference type="EMBL" id="JYFN01000089">
    <property type="protein sequence ID" value="KJE19689.1"/>
    <property type="molecule type" value="Genomic_DNA"/>
</dbReference>
<dbReference type="Pfam" id="PF00440">
    <property type="entry name" value="TetR_N"/>
    <property type="match status" value="1"/>
</dbReference>
<evidence type="ECO:0000259" key="5">
    <source>
        <dbReference type="PROSITE" id="PS50977"/>
    </source>
</evidence>